<evidence type="ECO:0000313" key="1">
    <source>
        <dbReference type="EMBL" id="SPY28367.1"/>
    </source>
</evidence>
<dbReference type="Proteomes" id="UP000251647">
    <property type="component" value="Unassembled WGS sequence"/>
</dbReference>
<reference evidence="1 2" key="1">
    <citation type="submission" date="2018-06" db="EMBL/GenBank/DDBJ databases">
        <authorList>
            <consortium name="Pathogen Informatics"/>
            <person name="Doyle S."/>
        </authorList>
    </citation>
    <scope>NUCLEOTIDE SEQUENCE [LARGE SCALE GENOMIC DNA]</scope>
    <source>
        <strain evidence="1 2">NCTC11647</strain>
    </source>
</reference>
<protein>
    <submittedName>
        <fullName evidence="1">Uncharacterized protein</fullName>
    </submittedName>
</protein>
<evidence type="ECO:0000313" key="2">
    <source>
        <dbReference type="Proteomes" id="UP000251647"/>
    </source>
</evidence>
<name>A0A2X1WBG2_PHODM</name>
<organism evidence="1 2">
    <name type="scientific">Photobacterium damselae</name>
    <dbReference type="NCBI Taxonomy" id="38293"/>
    <lineage>
        <taxon>Bacteria</taxon>
        <taxon>Pseudomonadati</taxon>
        <taxon>Pseudomonadota</taxon>
        <taxon>Gammaproteobacteria</taxon>
        <taxon>Vibrionales</taxon>
        <taxon>Vibrionaceae</taxon>
        <taxon>Photobacterium</taxon>
    </lineage>
</organism>
<sequence length="39" mass="4663">MFEDSFRQVDLLSQKALPEIFRKLRLKFLPTLVGGWRII</sequence>
<proteinExistence type="predicted"/>
<gene>
    <name evidence="1" type="ORF">NCTC11647_01456</name>
</gene>
<dbReference type="EMBL" id="UATL01000001">
    <property type="protein sequence ID" value="SPY28367.1"/>
    <property type="molecule type" value="Genomic_DNA"/>
</dbReference>
<dbReference type="AlphaFoldDB" id="A0A2X1WBG2"/>
<accession>A0A2X1WBG2</accession>